<keyword evidence="1" id="KW-1133">Transmembrane helix</keyword>
<evidence type="ECO:0000256" key="1">
    <source>
        <dbReference type="SAM" id="Phobius"/>
    </source>
</evidence>
<dbReference type="RefSeq" id="WP_013330528.1">
    <property type="nucleotide sequence ID" value="NC_014507.1"/>
</dbReference>
<proteinExistence type="predicted"/>
<dbReference type="HOGENOM" id="CLU_099718_0_0_2"/>
<keyword evidence="1" id="KW-0472">Membrane</keyword>
<reference evidence="2 3" key="1">
    <citation type="journal article" date="2010" name="Stand. Genomic Sci.">
        <title>Complete genome sequence of Methanoplanus petrolearius type strain (SEBR 4847).</title>
        <authorList>
            <person name="Brambilla E."/>
            <person name="Djao O.D."/>
            <person name="Daligault H."/>
            <person name="Lapidus A."/>
            <person name="Lucas S."/>
            <person name="Hammon N."/>
            <person name="Nolan M."/>
            <person name="Tice H."/>
            <person name="Cheng J.F."/>
            <person name="Han C."/>
            <person name="Tapia R."/>
            <person name="Goodwin L."/>
            <person name="Pitluck S."/>
            <person name="Liolios K."/>
            <person name="Ivanova N."/>
            <person name="Mavromatis K."/>
            <person name="Mikhailova N."/>
            <person name="Pati A."/>
            <person name="Chen A."/>
            <person name="Palaniappan K."/>
            <person name="Land M."/>
            <person name="Hauser L."/>
            <person name="Chang Y.J."/>
            <person name="Jeffries C.D."/>
            <person name="Rohde M."/>
            <person name="Spring S."/>
            <person name="Sikorski J."/>
            <person name="Goker M."/>
            <person name="Woyke T."/>
            <person name="Bristow J."/>
            <person name="Eisen J.A."/>
            <person name="Markowitz V."/>
            <person name="Hugenholtz P."/>
            <person name="Kyrpides N.C."/>
            <person name="Klenk H.P."/>
        </authorList>
    </citation>
    <scope>NUCLEOTIDE SEQUENCE [LARGE SCALE GENOMIC DNA]</scope>
    <source>
        <strain evidence="3">DSM 11571 / OCM 486 / SEBR 4847</strain>
    </source>
</reference>
<feature type="transmembrane region" description="Helical" evidence="1">
    <location>
        <begin position="128"/>
        <end position="149"/>
    </location>
</feature>
<keyword evidence="1" id="KW-0812">Transmembrane</keyword>
<dbReference type="KEGG" id="mpi:Mpet_2612"/>
<dbReference type="GeneID" id="9745105"/>
<feature type="transmembrane region" description="Helical" evidence="1">
    <location>
        <begin position="83"/>
        <end position="107"/>
    </location>
</feature>
<keyword evidence="3" id="KW-1185">Reference proteome</keyword>
<dbReference type="PANTHER" id="PTHR35864:SF1">
    <property type="entry name" value="ZINC METALLOPROTEASE YWHC-RELATED"/>
    <property type="match status" value="1"/>
</dbReference>
<dbReference type="eggNOG" id="arCOG00614">
    <property type="taxonomic scope" value="Archaea"/>
</dbReference>
<evidence type="ECO:0000313" key="2">
    <source>
        <dbReference type="EMBL" id="ADN37355.1"/>
    </source>
</evidence>
<protein>
    <submittedName>
        <fullName evidence="2">Peptidase M50</fullName>
    </submittedName>
</protein>
<feature type="transmembrane region" description="Helical" evidence="1">
    <location>
        <begin position="17"/>
        <end position="35"/>
    </location>
</feature>
<dbReference type="InterPro" id="IPR052348">
    <property type="entry name" value="Metallopeptidase_M50B"/>
</dbReference>
<dbReference type="EMBL" id="CP002117">
    <property type="protein sequence ID" value="ADN37355.1"/>
    <property type="molecule type" value="Genomic_DNA"/>
</dbReference>
<accession>E1RFQ1</accession>
<dbReference type="OrthoDB" id="86131at2157"/>
<dbReference type="Proteomes" id="UP000006565">
    <property type="component" value="Chromosome"/>
</dbReference>
<feature type="transmembrane region" description="Helical" evidence="1">
    <location>
        <begin position="190"/>
        <end position="211"/>
    </location>
</feature>
<evidence type="ECO:0000313" key="3">
    <source>
        <dbReference type="Proteomes" id="UP000006565"/>
    </source>
</evidence>
<sequence>MKSGLISAITEHERKDLLIGWLAIALAFTFIFIRGGVTPEGFALFFVISLFTVGLGFLLHELAHKFMAIKYGYWAEFRKDTQMLLVAIALAALVGVVFAAPGATMIYSRDGRMMTREESGVISIAGPAVNLVLCIPFFLMIVAGAAMGYPNTGGILPLILFLTGMVGLSVNSMIAFFNMLPISVLDGKKVFAWNPAVFAVVIVVSLGLILLSSNFGGSLDIVLNAIL</sequence>
<feature type="transmembrane region" description="Helical" evidence="1">
    <location>
        <begin position="42"/>
        <end position="63"/>
    </location>
</feature>
<feature type="transmembrane region" description="Helical" evidence="1">
    <location>
        <begin position="155"/>
        <end position="178"/>
    </location>
</feature>
<name>E1RFQ1_METP4</name>
<dbReference type="STRING" id="679926.Mpet_2612"/>
<dbReference type="PANTHER" id="PTHR35864">
    <property type="entry name" value="ZINC METALLOPROTEASE MJ0611-RELATED"/>
    <property type="match status" value="1"/>
</dbReference>
<dbReference type="AlphaFoldDB" id="E1RFQ1"/>
<gene>
    <name evidence="2" type="ordered locus">Mpet_2612</name>
</gene>
<organism evidence="2 3">
    <name type="scientific">Methanolacinia petrolearia (strain DSM 11571 / OCM 486 / SEBR 4847)</name>
    <name type="common">Methanoplanus petrolearius</name>
    <dbReference type="NCBI Taxonomy" id="679926"/>
    <lineage>
        <taxon>Archaea</taxon>
        <taxon>Methanobacteriati</taxon>
        <taxon>Methanobacteriota</taxon>
        <taxon>Stenosarchaea group</taxon>
        <taxon>Methanomicrobia</taxon>
        <taxon>Methanomicrobiales</taxon>
        <taxon>Methanomicrobiaceae</taxon>
        <taxon>Methanolacinia</taxon>
    </lineage>
</organism>